<name>D5MCU3_CAEEL</name>
<feature type="region of interest" description="Disordered" evidence="1">
    <location>
        <begin position="20"/>
        <end position="52"/>
    </location>
</feature>
<protein>
    <submittedName>
        <fullName evidence="2">Uncharacterized protein</fullName>
    </submittedName>
</protein>
<dbReference type="WormBase" id="C54E10.7">
    <property type="protein sequence ID" value="CE44783"/>
    <property type="gene ID" value="WBGene00195058"/>
</dbReference>
<evidence type="ECO:0000313" key="3">
    <source>
        <dbReference type="Proteomes" id="UP000001940"/>
    </source>
</evidence>
<dbReference type="Proteomes" id="UP000001940">
    <property type="component" value="Chromosome V"/>
</dbReference>
<dbReference type="RefSeq" id="NP_001367247.1">
    <property type="nucleotide sequence ID" value="NM_001380867.1"/>
</dbReference>
<accession>D5MCU3</accession>
<dbReference type="Bgee" id="WBGene00195058">
    <property type="expression patterns" value="Expressed in larva"/>
</dbReference>
<evidence type="ECO:0000256" key="1">
    <source>
        <dbReference type="SAM" id="MobiDB-lite"/>
    </source>
</evidence>
<sequence length="52" mass="6012">MYLLQFPIAPLHIYNLTRTANRRQPRQSHQSAPNSARLEPNVPQHIATINHV</sequence>
<organism evidence="2 3">
    <name type="scientific">Caenorhabditis elegans</name>
    <dbReference type="NCBI Taxonomy" id="6239"/>
    <lineage>
        <taxon>Eukaryota</taxon>
        <taxon>Metazoa</taxon>
        <taxon>Ecdysozoa</taxon>
        <taxon>Nematoda</taxon>
        <taxon>Chromadorea</taxon>
        <taxon>Rhabditida</taxon>
        <taxon>Rhabditina</taxon>
        <taxon>Rhabditomorpha</taxon>
        <taxon>Rhabditoidea</taxon>
        <taxon>Rhabditidae</taxon>
        <taxon>Peloderinae</taxon>
        <taxon>Caenorhabditis</taxon>
    </lineage>
</organism>
<dbReference type="InParanoid" id="D5MCU3"/>
<reference evidence="2 3" key="1">
    <citation type="journal article" date="1998" name="Science">
        <title>Genome sequence of the nematode C. elegans: a platform for investigating biology.</title>
        <authorList>
            <consortium name="The C. elegans sequencing consortium"/>
            <person name="Sulson J.E."/>
            <person name="Waterston R."/>
        </authorList>
    </citation>
    <scope>NUCLEOTIDE SEQUENCE [LARGE SCALE GENOMIC DNA]</scope>
    <source>
        <strain evidence="2 3">Bristol N2</strain>
    </source>
</reference>
<proteinExistence type="predicted"/>
<gene>
    <name evidence="2 4" type="ORF">C54E10.7</name>
    <name evidence="2" type="ORF">CELE_C54E10.7</name>
</gene>
<dbReference type="AlphaFoldDB" id="D5MCU3"/>
<dbReference type="HOGENOM" id="CLU_3089265_0_0_1"/>
<evidence type="ECO:0000313" key="4">
    <source>
        <dbReference type="WormBase" id="C54E10.7"/>
    </source>
</evidence>
<dbReference type="STRING" id="6239.C54E10.7.1"/>
<dbReference type="PaxDb" id="6239-C54E10.7"/>
<dbReference type="EMBL" id="BX284605">
    <property type="protein sequence ID" value="CBL43427.1"/>
    <property type="molecule type" value="Genomic_DNA"/>
</dbReference>
<dbReference type="CTD" id="13218346"/>
<evidence type="ECO:0000313" key="2">
    <source>
        <dbReference type="EMBL" id="CBL43427.1"/>
    </source>
</evidence>
<keyword evidence="3" id="KW-1185">Reference proteome</keyword>
<dbReference type="GeneID" id="13218346"/>
<dbReference type="AGR" id="WB:WBGene00195058"/>
<dbReference type="KEGG" id="cel:CELE_C54E10.7"/>